<dbReference type="Proteomes" id="UP000186806">
    <property type="component" value="Unassembled WGS sequence"/>
</dbReference>
<feature type="region of interest" description="Disordered" evidence="1">
    <location>
        <begin position="40"/>
        <end position="67"/>
    </location>
</feature>
<evidence type="ECO:0000313" key="3">
    <source>
        <dbReference type="Proteomes" id="UP000186806"/>
    </source>
</evidence>
<reference evidence="2 3" key="1">
    <citation type="submission" date="2016-12" db="EMBL/GenBank/DDBJ databases">
        <title>Draft genome sequences of strains Salinicola socius SMB35, Salinicola sp. MH3R3-1 and Chromohalobacter sp. SMB17 from the Verkhnekamsk potash mining region of Russia.</title>
        <authorList>
            <person name="Mavrodi D.V."/>
            <person name="Olsson B.E."/>
            <person name="Korsakova E.S."/>
            <person name="Pyankova A."/>
            <person name="Mavrodi O.V."/>
            <person name="Plotnikova E.G."/>
        </authorList>
    </citation>
    <scope>NUCLEOTIDE SEQUENCE [LARGE SCALE GENOMIC DNA]</scope>
    <source>
        <strain evidence="2 3">SMB17</strain>
    </source>
</reference>
<gene>
    <name evidence="2" type="ORF">BTW10_08335</name>
</gene>
<protein>
    <recommendedName>
        <fullName evidence="4">Motility protein</fullName>
    </recommendedName>
</protein>
<keyword evidence="3" id="KW-1185">Reference proteome</keyword>
<dbReference type="OrthoDB" id="6169687at2"/>
<dbReference type="InterPro" id="IPR025906">
    <property type="entry name" value="YjfB_motility"/>
</dbReference>
<sequence>MDSSVNAAVGTAMALQQHNADQQSQASLLKESLNNQASHVSQLMESVSPQQSLATTGTVGTQVNTYA</sequence>
<dbReference type="AlphaFoldDB" id="A0A1Q8TD67"/>
<evidence type="ECO:0000313" key="2">
    <source>
        <dbReference type="EMBL" id="OLO11631.1"/>
    </source>
</evidence>
<name>A0A1Q8TD67_9GAMM</name>
<proteinExistence type="predicted"/>
<comment type="caution">
    <text evidence="2">The sequence shown here is derived from an EMBL/GenBank/DDBJ whole genome shotgun (WGS) entry which is preliminary data.</text>
</comment>
<dbReference type="RefSeq" id="WP_040242386.1">
    <property type="nucleotide sequence ID" value="NZ_JAKGAJ010000003.1"/>
</dbReference>
<dbReference type="EMBL" id="MSDQ01000020">
    <property type="protein sequence ID" value="OLO11631.1"/>
    <property type="molecule type" value="Genomic_DNA"/>
</dbReference>
<dbReference type="Pfam" id="PF14070">
    <property type="entry name" value="YjfB_motility"/>
    <property type="match status" value="1"/>
</dbReference>
<organism evidence="2 3">
    <name type="scientific">Chromohalobacter japonicus</name>
    <dbReference type="NCBI Taxonomy" id="223900"/>
    <lineage>
        <taxon>Bacteria</taxon>
        <taxon>Pseudomonadati</taxon>
        <taxon>Pseudomonadota</taxon>
        <taxon>Gammaproteobacteria</taxon>
        <taxon>Oceanospirillales</taxon>
        <taxon>Halomonadaceae</taxon>
        <taxon>Chromohalobacter</taxon>
    </lineage>
</organism>
<evidence type="ECO:0008006" key="4">
    <source>
        <dbReference type="Google" id="ProtNLM"/>
    </source>
</evidence>
<evidence type="ECO:0000256" key="1">
    <source>
        <dbReference type="SAM" id="MobiDB-lite"/>
    </source>
</evidence>
<accession>A0A1Q8TD67</accession>